<feature type="domain" description="MvdD-like pre-ATP grasp" evidence="2">
    <location>
        <begin position="7"/>
        <end position="115"/>
    </location>
</feature>
<name>A0A858JRV6_9PROT</name>
<dbReference type="GO" id="GO:0018169">
    <property type="term" value="F:ribosomal S6-glutamic acid ligase activity"/>
    <property type="evidence" value="ECO:0007669"/>
    <property type="project" value="TreeGrafter"/>
</dbReference>
<keyword evidence="3" id="KW-0436">Ligase</keyword>
<dbReference type="GO" id="GO:0009432">
    <property type="term" value="P:SOS response"/>
    <property type="evidence" value="ECO:0007669"/>
    <property type="project" value="TreeGrafter"/>
</dbReference>
<dbReference type="GO" id="GO:0005737">
    <property type="term" value="C:cytoplasm"/>
    <property type="evidence" value="ECO:0007669"/>
    <property type="project" value="TreeGrafter"/>
</dbReference>
<evidence type="ECO:0000259" key="1">
    <source>
        <dbReference type="Pfam" id="PF08443"/>
    </source>
</evidence>
<dbReference type="KEGG" id="kre:GWK63_15670"/>
<dbReference type="Proteomes" id="UP000502533">
    <property type="component" value="Chromosome"/>
</dbReference>
<proteinExistence type="predicted"/>
<gene>
    <name evidence="3" type="ORF">GWK63_15670</name>
</gene>
<dbReference type="AlphaFoldDB" id="A0A858JRV6"/>
<protein>
    <submittedName>
        <fullName evidence="3">ATP-dependent carboxylate-amine ligase</fullName>
    </submittedName>
</protein>
<accession>A0A858JRV6</accession>
<dbReference type="EMBL" id="CP050139">
    <property type="protein sequence ID" value="QIP36693.1"/>
    <property type="molecule type" value="Genomic_DNA"/>
</dbReference>
<dbReference type="InterPro" id="IPR013651">
    <property type="entry name" value="ATP-grasp_RimK-type"/>
</dbReference>
<dbReference type="InterPro" id="IPR048936">
    <property type="entry name" value="MvdD-like_ATPgrasp"/>
</dbReference>
<dbReference type="SUPFAM" id="SSF56059">
    <property type="entry name" value="Glutathione synthetase ATP-binding domain-like"/>
    <property type="match status" value="1"/>
</dbReference>
<reference evidence="3 4" key="1">
    <citation type="submission" date="2020-03" db="EMBL/GenBank/DDBJ databases">
        <title>Isolation of cellulose-producing strains, genome characterization and application of the synthesized cellulose films as an economical and sustainable material for piezoelectric sensor construction.</title>
        <authorList>
            <person name="Mangayil R.K."/>
        </authorList>
    </citation>
    <scope>NUCLEOTIDE SEQUENCE [LARGE SCALE GENOMIC DNA]</scope>
    <source>
        <strain evidence="3 4">ENS 9a1a</strain>
    </source>
</reference>
<keyword evidence="4" id="KW-1185">Reference proteome</keyword>
<dbReference type="GeneID" id="85023602"/>
<evidence type="ECO:0000259" key="2">
    <source>
        <dbReference type="Pfam" id="PF21068"/>
    </source>
</evidence>
<dbReference type="Pfam" id="PF08443">
    <property type="entry name" value="RimK"/>
    <property type="match status" value="1"/>
</dbReference>
<organism evidence="3 4">
    <name type="scientific">Komagataeibacter rhaeticus</name>
    <dbReference type="NCBI Taxonomy" id="215221"/>
    <lineage>
        <taxon>Bacteria</taxon>
        <taxon>Pseudomonadati</taxon>
        <taxon>Pseudomonadota</taxon>
        <taxon>Alphaproteobacteria</taxon>
        <taxon>Acetobacterales</taxon>
        <taxon>Acetobacteraceae</taxon>
        <taxon>Komagataeibacter</taxon>
    </lineage>
</organism>
<sequence>MKLDPFILIVTNKRDITVDFVVLEIQKRGLRYFRLNTEDITKYKIRMEDGDPRNLILFSEETCISISQITSAYYRRPAFPLPSLSASPAESAYIKSEWSALLRTIWNALGGRWLNCPFAIQQAEDKPRQLAAARDANFKVPRTLITNDFEEAKSFSKNATLVAKTLRHALLDDGNGLGKVIFTNRIQINESMRLAFSAAPIIFQDEIIKKSDIRVTVVNDDVISVQIHSQEHSDTRTDWRKGARVDLNYSIFDLPDHIETQCVKIVQSLGLRFAAIDLS</sequence>
<dbReference type="RefSeq" id="WP_166498171.1">
    <property type="nucleotide sequence ID" value="NZ_CP050139.1"/>
</dbReference>
<evidence type="ECO:0000313" key="3">
    <source>
        <dbReference type="EMBL" id="QIP36693.1"/>
    </source>
</evidence>
<dbReference type="PANTHER" id="PTHR21621">
    <property type="entry name" value="RIBOSOMAL PROTEIN S6 MODIFICATION PROTEIN"/>
    <property type="match status" value="1"/>
</dbReference>
<dbReference type="PANTHER" id="PTHR21621:SF0">
    <property type="entry name" value="BETA-CITRYLGLUTAMATE SYNTHASE B-RELATED"/>
    <property type="match status" value="1"/>
</dbReference>
<feature type="domain" description="ATP-grasp fold RimK-type" evidence="1">
    <location>
        <begin position="124"/>
        <end position="278"/>
    </location>
</feature>
<dbReference type="Pfam" id="PF21068">
    <property type="entry name" value="ATPgraspMvdD"/>
    <property type="match status" value="1"/>
</dbReference>
<evidence type="ECO:0000313" key="4">
    <source>
        <dbReference type="Proteomes" id="UP000502533"/>
    </source>
</evidence>
<dbReference type="Gene3D" id="3.30.470.20">
    <property type="entry name" value="ATP-grasp fold, B domain"/>
    <property type="match status" value="1"/>
</dbReference>